<dbReference type="RefSeq" id="WP_015398089.1">
    <property type="nucleotide sequence ID" value="NC_020300.1"/>
</dbReference>
<dbReference type="SUPFAM" id="SSF103515">
    <property type="entry name" value="Autotransporter"/>
    <property type="match status" value="1"/>
</dbReference>
<dbReference type="Gene3D" id="2.160.20.20">
    <property type="match status" value="1"/>
</dbReference>
<dbReference type="PATRIC" id="fig|1094489.3.peg.853"/>
<dbReference type="SMART" id="SM00869">
    <property type="entry name" value="Autotransporter"/>
    <property type="match status" value="1"/>
</dbReference>
<dbReference type="InterPro" id="IPR011050">
    <property type="entry name" value="Pectin_lyase_fold/virulence"/>
</dbReference>
<dbReference type="Pfam" id="PF03797">
    <property type="entry name" value="Autotransporter"/>
    <property type="match status" value="1"/>
</dbReference>
<dbReference type="AlphaFoldDB" id="M1PDB6"/>
<dbReference type="eggNOG" id="COG3468">
    <property type="taxonomic scope" value="Bacteria"/>
</dbReference>
<sequence>MIQRFKNCVSLYVIMVAALFSQSAGFSAEPEAGVPAACDEEAALYTCSDGKTHILVDKSYQLEKFLSPPSSFSSHIPQNWSYGNPPRVIVLRVANQNTVIKAANIKVIGNPSLQGNYGVHVEKAGKIILNDSTFENVEIGLNVSKGIAEMRGGVIKAATGVMAADQGAFVTLTDTQIEANDFGTGLVSVADSTIKVTGGAISAVDSGVLYLSRRGNIALDKVSITSTRSPKEYEGLRPSHVVFYLLGGGRVIFKNGTTDIIDDDGMWLQKVKGYPWKNEVNVENSVISVKGKGRYGILFLEESEKKDQVQEDTTAEEIRAETGVVRLKKTTFAVPKSTAIYAKSADGRVYLSEDTKLSGDILLEVGDYYSALVLSDSSTLRGGVHTASTAKAIIELTNDSLWTLTQSKYRDMHIRRRGCQGSSSCITSLNLSDSSITFEQPESGEYQTFIIGEGAGAAYTARGNARLHLNAGDSRGAQRSDRISIHGDISGTTKVYVQSVSENFGEMAEGGENSQGISMIQIWGAATQDSFKLGYGYAALHGLPYQYQLNAYGPNSPLGPATSQRFMKTNGTGPTDPDFWDFRLEHKYMELSSSGAKIKAVVPQVSNYLLLPNALFHSGLMDINTQNKQLETTRANFDKFTGEGKAFFALSYGGRHRYDSNLSKFEYGYGADVDYNAVEAGLSLKAVENEYGAVSVGVIGTYGKLSLQPQHVENSQKSSFEKWLVSAYAGVRRSAGFYIDGLLSYGLFKGDVSTVVRGKTASLKGKPLSISLMGGKAFTTRYEGLVFDPQVQLIYQNLSFDKARDIDEFDIDMGNLDQWTVRVGGRLSKTFVAIENKPSVSLYGKLHLSRSLKDEQFVRFGDAFQLGAFGSLLETGLGVQVILPQKITLRGDVLYKQKLTEAGFSGISLSGGLRYRF</sequence>
<dbReference type="InterPro" id="IPR036709">
    <property type="entry name" value="Autotransporte_beta_dom_sf"/>
</dbReference>
<dbReference type="GO" id="GO:0019867">
    <property type="term" value="C:outer membrane"/>
    <property type="evidence" value="ECO:0007669"/>
    <property type="project" value="InterPro"/>
</dbReference>
<proteinExistence type="predicted"/>
<evidence type="ECO:0000259" key="2">
    <source>
        <dbReference type="PROSITE" id="PS51208"/>
    </source>
</evidence>
<protein>
    <submittedName>
        <fullName evidence="3">Autotransporter</fullName>
    </submittedName>
</protein>
<dbReference type="PANTHER" id="PTHR35037">
    <property type="entry name" value="C-TERMINAL REGION OF AIDA-LIKE PROTEIN"/>
    <property type="match status" value="1"/>
</dbReference>
<dbReference type="InterPro" id="IPR051551">
    <property type="entry name" value="Autotransporter_adhesion"/>
</dbReference>
<dbReference type="Gene3D" id="2.40.128.130">
    <property type="entry name" value="Autotransporter beta-domain"/>
    <property type="match status" value="1"/>
</dbReference>
<dbReference type="EMBL" id="CP003123">
    <property type="protein sequence ID" value="AGF74581.1"/>
    <property type="molecule type" value="Genomic_DNA"/>
</dbReference>
<gene>
    <name evidence="3" type="ordered locus">BAnh1_07020</name>
</gene>
<feature type="chain" id="PRO_5004016399" evidence="1">
    <location>
        <begin position="29"/>
        <end position="917"/>
    </location>
</feature>
<dbReference type="NCBIfam" id="TIGR01414">
    <property type="entry name" value="autotrans_barl"/>
    <property type="match status" value="1"/>
</dbReference>
<dbReference type="KEGG" id="baus:BAnh1_07020"/>
<reference evidence="3 4" key="1">
    <citation type="journal article" date="2013" name="PLoS Genet.">
        <title>A gene transfer agent and a dynamic repertoire of secretion systems hold the keys to the explosive radiation of the emerging pathogen Bartonella.</title>
        <authorList>
            <person name="Guy L."/>
            <person name="Nystedt B."/>
            <person name="Toft C."/>
            <person name="Zaremba-Niedzwiedzka K."/>
            <person name="Berglund E.C."/>
            <person name="Granberg F."/>
            <person name="Naslund K."/>
            <person name="Eriksson A.S."/>
            <person name="Andersson S.G."/>
        </authorList>
    </citation>
    <scope>NUCLEOTIDE SEQUENCE [LARGE SCALE GENOMIC DNA]</scope>
    <source>
        <strain evidence="3 4">Aust/NH1</strain>
    </source>
</reference>
<evidence type="ECO:0000313" key="3">
    <source>
        <dbReference type="EMBL" id="AGF74581.1"/>
    </source>
</evidence>
<accession>M1PDB6</accession>
<keyword evidence="1" id="KW-0732">Signal</keyword>
<feature type="signal peptide" evidence="1">
    <location>
        <begin position="1"/>
        <end position="28"/>
    </location>
</feature>
<dbReference type="PANTHER" id="PTHR35037:SF7">
    <property type="entry name" value="AUTOTRANSPORTER"/>
    <property type="match status" value="1"/>
</dbReference>
<dbReference type="InterPro" id="IPR005546">
    <property type="entry name" value="Autotransporte_beta"/>
</dbReference>
<evidence type="ECO:0000313" key="4">
    <source>
        <dbReference type="Proteomes" id="UP000011729"/>
    </source>
</evidence>
<dbReference type="InterPro" id="IPR012332">
    <property type="entry name" value="Autotransporter_pectin_lyase_C"/>
</dbReference>
<dbReference type="HOGENOM" id="CLU_007596_2_0_5"/>
<dbReference type="SUPFAM" id="SSF51126">
    <property type="entry name" value="Pectin lyase-like"/>
    <property type="match status" value="1"/>
</dbReference>
<evidence type="ECO:0000256" key="1">
    <source>
        <dbReference type="SAM" id="SignalP"/>
    </source>
</evidence>
<organism evidence="3 4">
    <name type="scientific">Bartonella australis (strain Aust/NH1)</name>
    <dbReference type="NCBI Taxonomy" id="1094489"/>
    <lineage>
        <taxon>Bacteria</taxon>
        <taxon>Pseudomonadati</taxon>
        <taxon>Pseudomonadota</taxon>
        <taxon>Alphaproteobacteria</taxon>
        <taxon>Hyphomicrobiales</taxon>
        <taxon>Bartonellaceae</taxon>
        <taxon>Bartonella</taxon>
    </lineage>
</organism>
<name>M1PDB6_BARAA</name>
<dbReference type="Pfam" id="PF18883">
    <property type="entry name" value="AC_1"/>
    <property type="match status" value="1"/>
</dbReference>
<feature type="domain" description="Autotransporter" evidence="2">
    <location>
        <begin position="640"/>
        <end position="917"/>
    </location>
</feature>
<dbReference type="InterPro" id="IPR006315">
    <property type="entry name" value="OM_autotransptr_brl_dom"/>
</dbReference>
<dbReference type="Proteomes" id="UP000011729">
    <property type="component" value="Chromosome"/>
</dbReference>
<dbReference type="OrthoDB" id="7922675at2"/>
<dbReference type="InterPro" id="IPR043990">
    <property type="entry name" value="AC_1"/>
</dbReference>
<dbReference type="PROSITE" id="PS51208">
    <property type="entry name" value="AUTOTRANSPORTER"/>
    <property type="match status" value="1"/>
</dbReference>
<keyword evidence="4" id="KW-1185">Reference proteome</keyword>